<protein>
    <recommendedName>
        <fullName evidence="5">Translocation and assembly module TamB C-terminal domain-containing protein</fullName>
    </recommendedName>
</protein>
<evidence type="ECO:0000256" key="4">
    <source>
        <dbReference type="ARBA" id="ARBA00023136"/>
    </source>
</evidence>
<accession>A0A645IV39</accession>
<evidence type="ECO:0000256" key="1">
    <source>
        <dbReference type="ARBA" id="ARBA00004167"/>
    </source>
</evidence>
<reference evidence="6" key="1">
    <citation type="submission" date="2019-08" db="EMBL/GenBank/DDBJ databases">
        <authorList>
            <person name="Kucharzyk K."/>
            <person name="Murdoch R.W."/>
            <person name="Higgins S."/>
            <person name="Loffler F."/>
        </authorList>
    </citation>
    <scope>NUCLEOTIDE SEQUENCE</scope>
</reference>
<gene>
    <name evidence="6" type="ORF">SDC9_202959</name>
</gene>
<dbReference type="GO" id="GO:0009306">
    <property type="term" value="P:protein secretion"/>
    <property type="evidence" value="ECO:0007669"/>
    <property type="project" value="InterPro"/>
</dbReference>
<dbReference type="GO" id="GO:0005886">
    <property type="term" value="C:plasma membrane"/>
    <property type="evidence" value="ECO:0007669"/>
    <property type="project" value="InterPro"/>
</dbReference>
<sequence length="151" mass="16635">MPTEGGPTGVSLGGSATSLAFGQLAKGLDAILAGALSDNFSVSTNLETRDGSFENVRMGVDLSTRLLDDRLRITTNLSYGDNTTLASQQAFMGEFELEYDIKNWLMIRVYNRANQRFSKLAPTTQGAGVVVTRDARRFKDLFKFGLRRKEE</sequence>
<keyword evidence="3" id="KW-1133">Transmembrane helix</keyword>
<keyword evidence="4" id="KW-0472">Membrane</keyword>
<feature type="domain" description="Translocation and assembly module TamB C-terminal" evidence="5">
    <location>
        <begin position="10"/>
        <end position="110"/>
    </location>
</feature>
<keyword evidence="2" id="KW-0812">Transmembrane</keyword>
<proteinExistence type="predicted"/>
<dbReference type="AlphaFoldDB" id="A0A645IV39"/>
<dbReference type="EMBL" id="VSSQ01124332">
    <property type="protein sequence ID" value="MPN55278.1"/>
    <property type="molecule type" value="Genomic_DNA"/>
</dbReference>
<evidence type="ECO:0000256" key="3">
    <source>
        <dbReference type="ARBA" id="ARBA00022989"/>
    </source>
</evidence>
<dbReference type="Pfam" id="PF04357">
    <property type="entry name" value="TamB"/>
    <property type="match status" value="1"/>
</dbReference>
<name>A0A645IV39_9ZZZZ</name>
<comment type="subcellular location">
    <subcellularLocation>
        <location evidence="1">Membrane</location>
        <topology evidence="1">Single-pass membrane protein</topology>
    </subcellularLocation>
</comment>
<dbReference type="InterPro" id="IPR007452">
    <property type="entry name" value="TamB_C"/>
</dbReference>
<comment type="caution">
    <text evidence="6">The sequence shown here is derived from an EMBL/GenBank/DDBJ whole genome shotgun (WGS) entry which is preliminary data.</text>
</comment>
<evidence type="ECO:0000259" key="5">
    <source>
        <dbReference type="Pfam" id="PF04357"/>
    </source>
</evidence>
<evidence type="ECO:0000256" key="2">
    <source>
        <dbReference type="ARBA" id="ARBA00022692"/>
    </source>
</evidence>
<organism evidence="6">
    <name type="scientific">bioreactor metagenome</name>
    <dbReference type="NCBI Taxonomy" id="1076179"/>
    <lineage>
        <taxon>unclassified sequences</taxon>
        <taxon>metagenomes</taxon>
        <taxon>ecological metagenomes</taxon>
    </lineage>
</organism>
<evidence type="ECO:0000313" key="6">
    <source>
        <dbReference type="EMBL" id="MPN55278.1"/>
    </source>
</evidence>